<feature type="domain" description="Protein kinase" evidence="12">
    <location>
        <begin position="18"/>
        <end position="267"/>
    </location>
</feature>
<feature type="compositionally biased region" description="Gly residues" evidence="11">
    <location>
        <begin position="352"/>
        <end position="361"/>
    </location>
</feature>
<dbReference type="FunFam" id="1.10.510.10:FF:000624">
    <property type="entry name" value="Mitogen-activated protein kinase"/>
    <property type="match status" value="1"/>
</dbReference>
<dbReference type="InterPro" id="IPR017441">
    <property type="entry name" value="Protein_kinase_ATP_BS"/>
</dbReference>
<dbReference type="OrthoDB" id="548217at2759"/>
<dbReference type="GO" id="GO:0005634">
    <property type="term" value="C:nucleus"/>
    <property type="evidence" value="ECO:0007669"/>
    <property type="project" value="TreeGrafter"/>
</dbReference>
<dbReference type="Pfam" id="PF00069">
    <property type="entry name" value="Pkinase"/>
    <property type="match status" value="1"/>
</dbReference>
<evidence type="ECO:0000256" key="10">
    <source>
        <dbReference type="RuleBase" id="RU000304"/>
    </source>
</evidence>
<dbReference type="PANTHER" id="PTHR24056">
    <property type="entry name" value="CELL DIVISION PROTEIN KINASE"/>
    <property type="match status" value="1"/>
</dbReference>
<organism evidence="13">
    <name type="scientific">Cyprideis torosa</name>
    <dbReference type="NCBI Taxonomy" id="163714"/>
    <lineage>
        <taxon>Eukaryota</taxon>
        <taxon>Metazoa</taxon>
        <taxon>Ecdysozoa</taxon>
        <taxon>Arthropoda</taxon>
        <taxon>Crustacea</taxon>
        <taxon>Oligostraca</taxon>
        <taxon>Ostracoda</taxon>
        <taxon>Podocopa</taxon>
        <taxon>Podocopida</taxon>
        <taxon>Cytherocopina</taxon>
        <taxon>Cytheroidea</taxon>
        <taxon>Cytherideidae</taxon>
        <taxon>Cyprideis</taxon>
    </lineage>
</organism>
<comment type="catalytic activity">
    <reaction evidence="9">
        <text>L-seryl-[protein] + ATP = O-phospho-L-seryl-[protein] + ADP + H(+)</text>
        <dbReference type="Rhea" id="RHEA:17989"/>
        <dbReference type="Rhea" id="RHEA-COMP:9863"/>
        <dbReference type="Rhea" id="RHEA-COMP:11604"/>
        <dbReference type="ChEBI" id="CHEBI:15378"/>
        <dbReference type="ChEBI" id="CHEBI:29999"/>
        <dbReference type="ChEBI" id="CHEBI:30616"/>
        <dbReference type="ChEBI" id="CHEBI:83421"/>
        <dbReference type="ChEBI" id="CHEBI:456216"/>
        <dbReference type="EC" id="2.7.11.22"/>
    </reaction>
</comment>
<evidence type="ECO:0000256" key="11">
    <source>
        <dbReference type="SAM" id="MobiDB-lite"/>
    </source>
</evidence>
<gene>
    <name evidence="13" type="ORF">CTOB1V02_LOCUS179</name>
</gene>
<protein>
    <recommendedName>
        <fullName evidence="2">cyclin-dependent kinase</fullName>
        <ecNumber evidence="2">2.7.11.22</ecNumber>
    </recommendedName>
</protein>
<evidence type="ECO:0000313" key="13">
    <source>
        <dbReference type="EMBL" id="CAD7222163.1"/>
    </source>
</evidence>
<dbReference type="AlphaFoldDB" id="A0A7R8ZJ52"/>
<keyword evidence="4" id="KW-0808">Transferase</keyword>
<dbReference type="FunFam" id="3.30.200.20:FF:000049">
    <property type="entry name" value="cyclin-dependent kinase-like 1 isoform X1"/>
    <property type="match status" value="1"/>
</dbReference>
<evidence type="ECO:0000256" key="4">
    <source>
        <dbReference type="ARBA" id="ARBA00022679"/>
    </source>
</evidence>
<keyword evidence="7 10" id="KW-0067">ATP-binding</keyword>
<evidence type="ECO:0000256" key="7">
    <source>
        <dbReference type="ARBA" id="ARBA00022840"/>
    </source>
</evidence>
<dbReference type="InterPro" id="IPR008271">
    <property type="entry name" value="Ser/Thr_kinase_AS"/>
</dbReference>
<dbReference type="PROSITE" id="PS00108">
    <property type="entry name" value="PROTEIN_KINASE_ST"/>
    <property type="match status" value="1"/>
</dbReference>
<evidence type="ECO:0000256" key="8">
    <source>
        <dbReference type="ARBA" id="ARBA00047811"/>
    </source>
</evidence>
<name>A0A7R8ZJ52_9CRUS</name>
<dbReference type="EC" id="2.7.11.22" evidence="2"/>
<proteinExistence type="inferred from homology"/>
<dbReference type="InterPro" id="IPR050108">
    <property type="entry name" value="CDK"/>
</dbReference>
<accession>A0A7R8ZJ52</accession>
<evidence type="ECO:0000256" key="6">
    <source>
        <dbReference type="ARBA" id="ARBA00022777"/>
    </source>
</evidence>
<dbReference type="PROSITE" id="PS00107">
    <property type="entry name" value="PROTEIN_KINASE_ATP"/>
    <property type="match status" value="1"/>
</dbReference>
<dbReference type="InterPro" id="IPR011009">
    <property type="entry name" value="Kinase-like_dom_sf"/>
</dbReference>
<dbReference type="EMBL" id="OB660032">
    <property type="protein sequence ID" value="CAD7222163.1"/>
    <property type="molecule type" value="Genomic_DNA"/>
</dbReference>
<dbReference type="InterPro" id="IPR000719">
    <property type="entry name" value="Prot_kinase_dom"/>
</dbReference>
<dbReference type="PROSITE" id="PS50011">
    <property type="entry name" value="PROTEIN_KINASE_DOM"/>
    <property type="match status" value="1"/>
</dbReference>
<keyword evidence="5 10" id="KW-0547">Nucleotide-binding</keyword>
<dbReference type="GO" id="GO:0005524">
    <property type="term" value="F:ATP binding"/>
    <property type="evidence" value="ECO:0007669"/>
    <property type="project" value="UniProtKB-UniRule"/>
</dbReference>
<dbReference type="SUPFAM" id="SSF56112">
    <property type="entry name" value="Protein kinase-like (PK-like)"/>
    <property type="match status" value="1"/>
</dbReference>
<evidence type="ECO:0000256" key="1">
    <source>
        <dbReference type="ARBA" id="ARBA00006485"/>
    </source>
</evidence>
<evidence type="ECO:0000256" key="3">
    <source>
        <dbReference type="ARBA" id="ARBA00022527"/>
    </source>
</evidence>
<sequence>MSASQDPVRRSSAAMDAYENLGIIGEGSYGVVLKCRHKETGQMVAVKKFLETEDDKLVKKIALREIRMLKKLQHENLVNLLEVFRRKRRLYLVFEYVDHTILEELEDHPKGLDSSIVREYTWQILRGIDYIHSQNVIHRDIKPENLLVSKQGILKICDFGFARPLATRGESCTDYVATRWYRAPELLVGDTKYGKEVDIWAVGCLFAEMLTGDPLFPGDSDIDQLFHIIRSRGPITPQHQELVSKNPMYKGMKLEVTEETMALKELFKDWSPHELQSDASKFRRKSSEDDRDGLFRFTGVNRSFRNPSKVSHLGHLPHKYSTDISDIEEERRRRSSSPPRSDRLMGALKGNADGGHTGGGARETSLSPGSRFYSGGSKFGNGHSEGIQGFSIAKETGNIITPYRLRRDYERLHQQRRNRSSHAEVSCQQVHPPLSYLWKTSLRSLPRAIPRNRLLLVAKHRVVLGVYHSCEDQPPYPLRRKGGACLTTRSAPHRLQPK</sequence>
<keyword evidence="6" id="KW-0418">Kinase</keyword>
<dbReference type="Gene3D" id="3.30.200.20">
    <property type="entry name" value="Phosphorylase Kinase, domain 1"/>
    <property type="match status" value="1"/>
</dbReference>
<comment type="catalytic activity">
    <reaction evidence="8">
        <text>L-threonyl-[protein] + ATP = O-phospho-L-threonyl-[protein] + ADP + H(+)</text>
        <dbReference type="Rhea" id="RHEA:46608"/>
        <dbReference type="Rhea" id="RHEA-COMP:11060"/>
        <dbReference type="Rhea" id="RHEA-COMP:11605"/>
        <dbReference type="ChEBI" id="CHEBI:15378"/>
        <dbReference type="ChEBI" id="CHEBI:30013"/>
        <dbReference type="ChEBI" id="CHEBI:30616"/>
        <dbReference type="ChEBI" id="CHEBI:61977"/>
        <dbReference type="ChEBI" id="CHEBI:456216"/>
        <dbReference type="EC" id="2.7.11.22"/>
    </reaction>
</comment>
<reference evidence="13" key="1">
    <citation type="submission" date="2020-11" db="EMBL/GenBank/DDBJ databases">
        <authorList>
            <person name="Tran Van P."/>
        </authorList>
    </citation>
    <scope>NUCLEOTIDE SEQUENCE</scope>
</reference>
<keyword evidence="3 10" id="KW-0723">Serine/threonine-protein kinase</keyword>
<comment type="similarity">
    <text evidence="1">Belongs to the protein kinase superfamily. CMGC Ser/Thr protein kinase family. CDC2/CDKX subfamily.</text>
</comment>
<evidence type="ECO:0000256" key="5">
    <source>
        <dbReference type="ARBA" id="ARBA00022741"/>
    </source>
</evidence>
<evidence type="ECO:0000259" key="12">
    <source>
        <dbReference type="PROSITE" id="PS50011"/>
    </source>
</evidence>
<dbReference type="SMART" id="SM00220">
    <property type="entry name" value="S_TKc"/>
    <property type="match status" value="1"/>
</dbReference>
<evidence type="ECO:0000256" key="2">
    <source>
        <dbReference type="ARBA" id="ARBA00012425"/>
    </source>
</evidence>
<dbReference type="Gene3D" id="1.10.510.10">
    <property type="entry name" value="Transferase(Phosphotransferase) domain 1"/>
    <property type="match status" value="1"/>
</dbReference>
<feature type="region of interest" description="Disordered" evidence="11">
    <location>
        <begin position="306"/>
        <end position="378"/>
    </location>
</feature>
<evidence type="ECO:0000256" key="9">
    <source>
        <dbReference type="ARBA" id="ARBA00048367"/>
    </source>
</evidence>
<dbReference type="PANTHER" id="PTHR24056:SF400">
    <property type="entry name" value="KINASE, PUTATIVE-RELATED"/>
    <property type="match status" value="1"/>
</dbReference>
<dbReference type="GO" id="GO:0004693">
    <property type="term" value="F:cyclin-dependent protein serine/threonine kinase activity"/>
    <property type="evidence" value="ECO:0007669"/>
    <property type="project" value="UniProtKB-EC"/>
</dbReference>